<dbReference type="GO" id="GO:1990234">
    <property type="term" value="C:transferase complex"/>
    <property type="evidence" value="ECO:0007669"/>
    <property type="project" value="UniProtKB-ARBA"/>
</dbReference>
<dbReference type="PANTHER" id="PTHR22847">
    <property type="entry name" value="WD40 REPEAT PROTEIN"/>
    <property type="match status" value="1"/>
</dbReference>
<gene>
    <name evidence="4" type="ORF">RFI_25113</name>
</gene>
<dbReference type="SUPFAM" id="SSF50978">
    <property type="entry name" value="WD40 repeat-like"/>
    <property type="match status" value="1"/>
</dbReference>
<name>X6ME22_RETFI</name>
<sequence length="134" mass="15839">MKKLIKLLEEKNNVITQKLINQENKEEKKMMMGIDYASLNGEQYLCSGSRDKTVCVWNVKTRQLLKCFKGHSSEVDCAKFSPYHYYNHHRSVICSSSDDKIIRFWDFDIDKEFQTLNGHSDYIYFPSNFHDLVV</sequence>
<dbReference type="OrthoDB" id="674604at2759"/>
<keyword evidence="2" id="KW-0677">Repeat</keyword>
<keyword evidence="5" id="KW-1185">Reference proteome</keyword>
<evidence type="ECO:0000313" key="4">
    <source>
        <dbReference type="EMBL" id="ETO12263.1"/>
    </source>
</evidence>
<proteinExistence type="predicted"/>
<accession>X6ME22</accession>
<evidence type="ECO:0000256" key="2">
    <source>
        <dbReference type="ARBA" id="ARBA00022737"/>
    </source>
</evidence>
<comment type="caution">
    <text evidence="4">The sequence shown here is derived from an EMBL/GenBank/DDBJ whole genome shotgun (WGS) entry which is preliminary data.</text>
</comment>
<feature type="repeat" description="WD" evidence="3">
    <location>
        <begin position="68"/>
        <end position="115"/>
    </location>
</feature>
<evidence type="ECO:0000313" key="5">
    <source>
        <dbReference type="Proteomes" id="UP000023152"/>
    </source>
</evidence>
<evidence type="ECO:0000256" key="1">
    <source>
        <dbReference type="ARBA" id="ARBA00022574"/>
    </source>
</evidence>
<organism evidence="4 5">
    <name type="scientific">Reticulomyxa filosa</name>
    <dbReference type="NCBI Taxonomy" id="46433"/>
    <lineage>
        <taxon>Eukaryota</taxon>
        <taxon>Sar</taxon>
        <taxon>Rhizaria</taxon>
        <taxon>Retaria</taxon>
        <taxon>Foraminifera</taxon>
        <taxon>Monothalamids</taxon>
        <taxon>Reticulomyxidae</taxon>
        <taxon>Reticulomyxa</taxon>
    </lineage>
</organism>
<evidence type="ECO:0000256" key="3">
    <source>
        <dbReference type="PROSITE-ProRule" id="PRU00221"/>
    </source>
</evidence>
<protein>
    <submittedName>
        <fullName evidence="4">WD-40 repeat protein</fullName>
    </submittedName>
</protein>
<dbReference type="InterPro" id="IPR019775">
    <property type="entry name" value="WD40_repeat_CS"/>
</dbReference>
<dbReference type="InterPro" id="IPR015943">
    <property type="entry name" value="WD40/YVTN_repeat-like_dom_sf"/>
</dbReference>
<dbReference type="Gene3D" id="2.130.10.10">
    <property type="entry name" value="YVTN repeat-like/Quinoprotein amine dehydrogenase"/>
    <property type="match status" value="1"/>
</dbReference>
<dbReference type="InterPro" id="IPR036322">
    <property type="entry name" value="WD40_repeat_dom_sf"/>
</dbReference>
<dbReference type="PANTHER" id="PTHR22847:SF637">
    <property type="entry name" value="WD REPEAT DOMAIN 5B"/>
    <property type="match status" value="1"/>
</dbReference>
<dbReference type="PROSITE" id="PS50082">
    <property type="entry name" value="WD_REPEATS_2"/>
    <property type="match status" value="1"/>
</dbReference>
<dbReference type="Pfam" id="PF00400">
    <property type="entry name" value="WD40"/>
    <property type="match status" value="2"/>
</dbReference>
<reference evidence="4 5" key="1">
    <citation type="journal article" date="2013" name="Curr. Biol.">
        <title>The Genome of the Foraminiferan Reticulomyxa filosa.</title>
        <authorList>
            <person name="Glockner G."/>
            <person name="Hulsmann N."/>
            <person name="Schleicher M."/>
            <person name="Noegel A.A."/>
            <person name="Eichinger L."/>
            <person name="Gallinger C."/>
            <person name="Pawlowski J."/>
            <person name="Sierra R."/>
            <person name="Euteneuer U."/>
            <person name="Pillet L."/>
            <person name="Moustafa A."/>
            <person name="Platzer M."/>
            <person name="Groth M."/>
            <person name="Szafranski K."/>
            <person name="Schliwa M."/>
        </authorList>
    </citation>
    <scope>NUCLEOTIDE SEQUENCE [LARGE SCALE GENOMIC DNA]</scope>
</reference>
<dbReference type="InterPro" id="IPR001680">
    <property type="entry name" value="WD40_rpt"/>
</dbReference>
<feature type="non-terminal residue" evidence="4">
    <location>
        <position position="134"/>
    </location>
</feature>
<keyword evidence="1 3" id="KW-0853">WD repeat</keyword>
<dbReference type="SMART" id="SM00320">
    <property type="entry name" value="WD40"/>
    <property type="match status" value="2"/>
</dbReference>
<dbReference type="PROSITE" id="PS00678">
    <property type="entry name" value="WD_REPEATS_1"/>
    <property type="match status" value="1"/>
</dbReference>
<dbReference type="AlphaFoldDB" id="X6ME22"/>
<dbReference type="Proteomes" id="UP000023152">
    <property type="component" value="Unassembled WGS sequence"/>
</dbReference>
<dbReference type="EMBL" id="ASPP01021560">
    <property type="protein sequence ID" value="ETO12263.1"/>
    <property type="molecule type" value="Genomic_DNA"/>
</dbReference>